<dbReference type="InterPro" id="IPR051320">
    <property type="entry name" value="Viral_Replic_Matur_Polypro"/>
</dbReference>
<dbReference type="Pfam" id="PF00075">
    <property type="entry name" value="RNase_H"/>
    <property type="match status" value="1"/>
</dbReference>
<dbReference type="InterPro" id="IPR043502">
    <property type="entry name" value="DNA/RNA_pol_sf"/>
</dbReference>
<comment type="similarity">
    <text evidence="1">Belongs to the beta type-B retroviral polymerase family. HERV class-II K(HML-2) pol subfamily.</text>
</comment>
<sequence>MESPSLFNQILKKNLKWLELPCQSTLVQYIDDLLIASRTRDECKHDSIALLNHLGEYGYKASPVKLQYCQKSVKYFGHQIEKGLRRISRERITMILQRNPPTSQRDVRMFMGMVGYCGQWSPNFAEIAKPLQQLTHKGITDPNTLEEDQMKAFTKLRESLCRAPALGMPDYTKPFTLFCHERDACSLSVLTQVHGGAYHPVAYFSDTLDLVAAVLPGCLHAEAAVGQNLSQCEGVVMGYPLMVMVPHSVEILLTRTKTQYLTEARLTRYETSILGALNVTLKRCTVLNPATLLPSDTVEIEKEEDIDHDCLEVTELCEKPRPDIRDTRLEENDQIVFDGLCLRDGTGTLRAGYVVCTITGTLEASWLPGVYSAQVAEVIALTRACYVSARLRVTIYTDSQYGFGIVHDFGQLWSQRDFMNSTETPMRNGDRIKELLYAIQLPEEIAVVKCSAHQKTQDYISLRNRYADQVTRFCTLNCISFKDKCELMPEEETNCASFALKIIDTLEELEMLQESADREEKKLLLKFKCVQKPEETWVSEEGQMVLPNSS</sequence>
<dbReference type="SUPFAM" id="SSF56672">
    <property type="entry name" value="DNA/RNA polymerases"/>
    <property type="match status" value="1"/>
</dbReference>
<evidence type="ECO:0000256" key="2">
    <source>
        <dbReference type="ARBA" id="ARBA00012180"/>
    </source>
</evidence>
<evidence type="ECO:0000313" key="6">
    <source>
        <dbReference type="Proteomes" id="UP001066276"/>
    </source>
</evidence>
<dbReference type="Gene3D" id="3.30.420.10">
    <property type="entry name" value="Ribonuclease H-like superfamily/Ribonuclease H"/>
    <property type="match status" value="1"/>
</dbReference>
<dbReference type="PANTHER" id="PTHR33064">
    <property type="entry name" value="POL PROTEIN"/>
    <property type="match status" value="1"/>
</dbReference>
<dbReference type="GO" id="GO:0003676">
    <property type="term" value="F:nucleic acid binding"/>
    <property type="evidence" value="ECO:0007669"/>
    <property type="project" value="InterPro"/>
</dbReference>
<feature type="domain" description="Reverse transcriptase" evidence="3">
    <location>
        <begin position="1"/>
        <end position="80"/>
    </location>
</feature>
<dbReference type="GO" id="GO:0004523">
    <property type="term" value="F:RNA-DNA hybrid ribonuclease activity"/>
    <property type="evidence" value="ECO:0007669"/>
    <property type="project" value="UniProtKB-EC"/>
</dbReference>
<evidence type="ECO:0000256" key="1">
    <source>
        <dbReference type="ARBA" id="ARBA00010879"/>
    </source>
</evidence>
<dbReference type="PANTHER" id="PTHR33064:SF37">
    <property type="entry name" value="RIBONUCLEASE H"/>
    <property type="match status" value="1"/>
</dbReference>
<dbReference type="InterPro" id="IPR012337">
    <property type="entry name" value="RNaseH-like_sf"/>
</dbReference>
<accession>A0AAV7MT55</accession>
<feature type="domain" description="RNase H type-1" evidence="4">
    <location>
        <begin position="329"/>
        <end position="476"/>
    </location>
</feature>
<dbReference type="EC" id="3.1.26.4" evidence="2"/>
<name>A0AAV7MT55_PLEWA</name>
<dbReference type="GO" id="GO:0006259">
    <property type="term" value="P:DNA metabolic process"/>
    <property type="evidence" value="ECO:0007669"/>
    <property type="project" value="UniProtKB-ARBA"/>
</dbReference>
<dbReference type="InterPro" id="IPR036397">
    <property type="entry name" value="RNaseH_sf"/>
</dbReference>
<keyword evidence="6" id="KW-1185">Reference proteome</keyword>
<dbReference type="EMBL" id="JANPWB010000013">
    <property type="protein sequence ID" value="KAJ1106752.1"/>
    <property type="molecule type" value="Genomic_DNA"/>
</dbReference>
<dbReference type="InterPro" id="IPR002156">
    <property type="entry name" value="RNaseH_domain"/>
</dbReference>
<protein>
    <recommendedName>
        <fullName evidence="2">ribonuclease H</fullName>
        <ecNumber evidence="2">3.1.26.4</ecNumber>
    </recommendedName>
</protein>
<dbReference type="SUPFAM" id="SSF53098">
    <property type="entry name" value="Ribonuclease H-like"/>
    <property type="match status" value="1"/>
</dbReference>
<dbReference type="InterPro" id="IPR043128">
    <property type="entry name" value="Rev_trsase/Diguanyl_cyclase"/>
</dbReference>
<dbReference type="Pfam" id="PF17919">
    <property type="entry name" value="RT_RNaseH_2"/>
    <property type="match status" value="1"/>
</dbReference>
<dbReference type="Gene3D" id="3.10.20.370">
    <property type="match status" value="1"/>
</dbReference>
<proteinExistence type="inferred from homology"/>
<dbReference type="Proteomes" id="UP001066276">
    <property type="component" value="Chromosome 9"/>
</dbReference>
<dbReference type="Gene3D" id="3.30.70.270">
    <property type="match status" value="2"/>
</dbReference>
<dbReference type="AlphaFoldDB" id="A0AAV7MT55"/>
<dbReference type="InterPro" id="IPR000477">
    <property type="entry name" value="RT_dom"/>
</dbReference>
<evidence type="ECO:0000259" key="3">
    <source>
        <dbReference type="PROSITE" id="PS50878"/>
    </source>
</evidence>
<evidence type="ECO:0000259" key="4">
    <source>
        <dbReference type="PROSITE" id="PS50879"/>
    </source>
</evidence>
<gene>
    <name evidence="5" type="ORF">NDU88_004152</name>
</gene>
<evidence type="ECO:0000313" key="5">
    <source>
        <dbReference type="EMBL" id="KAJ1106752.1"/>
    </source>
</evidence>
<organism evidence="5 6">
    <name type="scientific">Pleurodeles waltl</name>
    <name type="common">Iberian ribbed newt</name>
    <dbReference type="NCBI Taxonomy" id="8319"/>
    <lineage>
        <taxon>Eukaryota</taxon>
        <taxon>Metazoa</taxon>
        <taxon>Chordata</taxon>
        <taxon>Craniata</taxon>
        <taxon>Vertebrata</taxon>
        <taxon>Euteleostomi</taxon>
        <taxon>Amphibia</taxon>
        <taxon>Batrachia</taxon>
        <taxon>Caudata</taxon>
        <taxon>Salamandroidea</taxon>
        <taxon>Salamandridae</taxon>
        <taxon>Pleurodelinae</taxon>
        <taxon>Pleurodeles</taxon>
    </lineage>
</organism>
<comment type="caution">
    <text evidence="5">The sequence shown here is derived from an EMBL/GenBank/DDBJ whole genome shotgun (WGS) entry which is preliminary data.</text>
</comment>
<dbReference type="Pfam" id="PF00078">
    <property type="entry name" value="RVT_1"/>
    <property type="match status" value="1"/>
</dbReference>
<reference evidence="5" key="1">
    <citation type="journal article" date="2022" name="bioRxiv">
        <title>Sequencing and chromosome-scale assembly of the giantPleurodeles waltlgenome.</title>
        <authorList>
            <person name="Brown T."/>
            <person name="Elewa A."/>
            <person name="Iarovenko S."/>
            <person name="Subramanian E."/>
            <person name="Araus A.J."/>
            <person name="Petzold A."/>
            <person name="Susuki M."/>
            <person name="Suzuki K.-i.T."/>
            <person name="Hayashi T."/>
            <person name="Toyoda A."/>
            <person name="Oliveira C."/>
            <person name="Osipova E."/>
            <person name="Leigh N.D."/>
            <person name="Simon A."/>
            <person name="Yun M.H."/>
        </authorList>
    </citation>
    <scope>NUCLEOTIDE SEQUENCE</scope>
    <source>
        <strain evidence="5">20211129_DDA</strain>
        <tissue evidence="5">Liver</tissue>
    </source>
</reference>
<dbReference type="PROSITE" id="PS50879">
    <property type="entry name" value="RNASE_H_1"/>
    <property type="match status" value="1"/>
</dbReference>
<dbReference type="InterPro" id="IPR041577">
    <property type="entry name" value="RT_RNaseH_2"/>
</dbReference>
<dbReference type="PROSITE" id="PS50878">
    <property type="entry name" value="RT_POL"/>
    <property type="match status" value="1"/>
</dbReference>